<reference evidence="3" key="1">
    <citation type="submission" date="2018-05" db="EMBL/GenBank/DDBJ databases">
        <title>Leptospira yasudae sp. nov. and Leptospira stimsonii sp. nov., two pathogenic species of the genus Leptospira isolated from environmental sources.</title>
        <authorList>
            <person name="Casanovas-Massana A."/>
            <person name="Hamond C."/>
            <person name="Santos L.A."/>
            <person name="Hacker K.P."/>
            <person name="Balassiano I."/>
            <person name="Medeiros M.A."/>
            <person name="Reis M.G."/>
            <person name="Ko A.I."/>
            <person name="Wunder E.A."/>
        </authorList>
    </citation>
    <scope>NUCLEOTIDE SEQUENCE [LARGE SCALE GENOMIC DNA]</scope>
    <source>
        <strain evidence="3">AMB6-RJ</strain>
    </source>
</reference>
<name>A0A8B3CL13_9LEPT</name>
<organism evidence="2 3">
    <name type="scientific">Leptospira stimsonii</name>
    <dbReference type="NCBI Taxonomy" id="2202203"/>
    <lineage>
        <taxon>Bacteria</taxon>
        <taxon>Pseudomonadati</taxon>
        <taxon>Spirochaetota</taxon>
        <taxon>Spirochaetia</taxon>
        <taxon>Leptospirales</taxon>
        <taxon>Leptospiraceae</taxon>
        <taxon>Leptospira</taxon>
    </lineage>
</organism>
<sequence>MRIVKEKHFSGSEKKSELRRKPEKKLYEKERKRFKKNLKSRNSHEDPKWLFVFPILKRGNSLS</sequence>
<feature type="region of interest" description="Disordered" evidence="1">
    <location>
        <begin position="1"/>
        <end position="28"/>
    </location>
</feature>
<evidence type="ECO:0000256" key="1">
    <source>
        <dbReference type="SAM" id="MobiDB-lite"/>
    </source>
</evidence>
<proteinExistence type="predicted"/>
<dbReference type="Proteomes" id="UP000266669">
    <property type="component" value="Unassembled WGS sequence"/>
</dbReference>
<comment type="caution">
    <text evidence="2">The sequence shown here is derived from an EMBL/GenBank/DDBJ whole genome shotgun (WGS) entry which is preliminary data.</text>
</comment>
<protein>
    <submittedName>
        <fullName evidence="2">Uncharacterized protein</fullName>
    </submittedName>
</protein>
<evidence type="ECO:0000313" key="3">
    <source>
        <dbReference type="Proteomes" id="UP000266669"/>
    </source>
</evidence>
<gene>
    <name evidence="2" type="ORF">DLM78_19575</name>
</gene>
<dbReference type="AlphaFoldDB" id="A0A8B3CL13"/>
<evidence type="ECO:0000313" key="2">
    <source>
        <dbReference type="EMBL" id="RHX83699.1"/>
    </source>
</evidence>
<accession>A0A8B3CL13</accession>
<dbReference type="EMBL" id="QHCS01000007">
    <property type="protein sequence ID" value="RHX83699.1"/>
    <property type="molecule type" value="Genomic_DNA"/>
</dbReference>